<proteinExistence type="inferred from homology"/>
<comment type="catalytic activity">
    <reaction evidence="6">
        <text>a 2'-deoxyadenosine in DNA + S-adenosyl-L-methionine = an N(6)-methyl-2'-deoxyadenosine in DNA + S-adenosyl-L-homocysteine + H(+)</text>
        <dbReference type="Rhea" id="RHEA:15197"/>
        <dbReference type="Rhea" id="RHEA-COMP:12418"/>
        <dbReference type="Rhea" id="RHEA-COMP:12419"/>
        <dbReference type="ChEBI" id="CHEBI:15378"/>
        <dbReference type="ChEBI" id="CHEBI:57856"/>
        <dbReference type="ChEBI" id="CHEBI:59789"/>
        <dbReference type="ChEBI" id="CHEBI:90615"/>
        <dbReference type="ChEBI" id="CHEBI:90616"/>
        <dbReference type="EC" id="2.1.1.72"/>
    </reaction>
</comment>
<dbReference type="HOGENOM" id="CLU_013151_0_0_6"/>
<keyword evidence="4" id="KW-0808">Transferase</keyword>
<dbReference type="SUPFAM" id="SSF53335">
    <property type="entry name" value="S-adenosyl-L-methionine-dependent methyltransferases"/>
    <property type="match status" value="1"/>
</dbReference>
<evidence type="ECO:0000313" key="8">
    <source>
        <dbReference type="EMBL" id="EIC30523.1"/>
    </source>
</evidence>
<sequence>MSNTEKYRIRLINLLKELFQLDQPELDFGFYKIMHAKSVQVTHFLENDLLKVIQDAFGEADENRIAEARANYEAALEQANRFGAPNPEETDGVKEAKALYEQAKDGGNAESEVYDHLYRFFERYYDNGDFMSRRYYARESDSRAAPYAVPYDGREVYLHWANKDQYYIKSSEYLTNYSFDLNEAIRLEAQKAKGQGLEAFADHGGQLPLKVHFRIVEASEGEHGNIKAASEQKRFFLIHAARPVEFIDGERRVDQCSASIDTDAPMADAPNGLSTLQINFEYRPDAEKTGQDNKWQETRLREAEAAIVKALQNQPAAADFLKGLTLPAPTDSKDKRTLLGKYLQKYAARNTMDYFIHKNLGGFLRRELDFYIKNEIMRLDDIENADVPQVEHYLSKIRVLRRIAQQLIAFLAQLEEFQKKLWLKKKFVTESHYCITLDRIPESFYAEIAASGRQREEWVKLFAIDEIAADPARPGYSNPLTLEFLKANPFLLVDTALFDEGFKQRLLAKIPDLDAQCDGVLIHSENFQALGLMQEKYRKQVKCIYIDPPYNTDGDGFCYKDSYQSSSWCSMMFGRLGLSKQLIREDGTITSAIGREELLHLLELKDEVFGLNNRIADLVWEKGRKNDAKYFSLGHDYMLVYGKNTALLKAQDTTWREEKPGSDEILAEYARLKKIHGGDYAAIQAGIRAFYQSLDKDHPALKHRRYNRVDRNGIWRDGDISWPGGNGPRYDVIHPETGKPCKVPDSGWRFSTPEKFQLYLNHDFIEFRADHNDPPVLKRYLNYVAMDFDPDVKRRSTDANEEGSNVQVMPSVFYKGQQPTVVELRNLMGADAFRNPKEPSVIARLFDYMGDMQAIFLDFFAGSGTTAHSVISLNRKDSGLRKYVLIEQGDHFNTVLKPRIQKVVYSKDWKDGKPVSRQGISHCFKYLRLESYEDVLNNLVFKEDAARDTALANNPELRRDYLLNYFLDVETQGSQSLLNIADFRDPTAYRMRIKKPGSGEQNLQTIDLVETFNWLIGLWVRHMAAPQTFSAEFARETDPDLPQDQNTRLRCTRLKPVALDAGESGGCGSRLIHPTSTMDDNSRVDKARAASTKHHDHDEPRYWFRLIEGYTLKVPGDNSSKIPTLIVWRKLTDNPEKDNAVLQKYLLDKLQISPREHTYGAIYINGSHTLPNPVIEGEQIKVRLIEEAFHTAMWSGE</sequence>
<dbReference type="InterPro" id="IPR029063">
    <property type="entry name" value="SAM-dependent_MTases_sf"/>
</dbReference>
<dbReference type="PROSITE" id="PS00092">
    <property type="entry name" value="N6_MTASE"/>
    <property type="match status" value="1"/>
</dbReference>
<dbReference type="GO" id="GO:0008170">
    <property type="term" value="F:N-methyltransferase activity"/>
    <property type="evidence" value="ECO:0007669"/>
    <property type="project" value="InterPro"/>
</dbReference>
<dbReference type="PRINTS" id="PR00506">
    <property type="entry name" value="D21N6MTFRASE"/>
</dbReference>
<evidence type="ECO:0000256" key="5">
    <source>
        <dbReference type="ARBA" id="ARBA00022691"/>
    </source>
</evidence>
<dbReference type="InterPro" id="IPR002052">
    <property type="entry name" value="DNA_methylase_N6_adenine_CS"/>
</dbReference>
<dbReference type="Gene3D" id="3.40.50.150">
    <property type="entry name" value="Vaccinia Virus protein VP39"/>
    <property type="match status" value="1"/>
</dbReference>
<evidence type="ECO:0000256" key="3">
    <source>
        <dbReference type="ARBA" id="ARBA00022603"/>
    </source>
</evidence>
<keyword evidence="3 8" id="KW-0489">Methyltransferase</keyword>
<evidence type="ECO:0000313" key="9">
    <source>
        <dbReference type="Proteomes" id="UP000005090"/>
    </source>
</evidence>
<dbReference type="EMBL" id="CM001475">
    <property type="protein sequence ID" value="EIC30523.1"/>
    <property type="molecule type" value="Genomic_DNA"/>
</dbReference>
<accession>H8GL42</accession>
<dbReference type="InterPro" id="IPR002295">
    <property type="entry name" value="N4/N6-MTase_EcoPI_Mod-like"/>
</dbReference>
<evidence type="ECO:0000256" key="4">
    <source>
        <dbReference type="ARBA" id="ARBA00022679"/>
    </source>
</evidence>
<dbReference type="RefSeq" id="WP_005373169.1">
    <property type="nucleotide sequence ID" value="NZ_CM001475.1"/>
</dbReference>
<feature type="domain" description="DNA methylase N-4/N-6" evidence="7">
    <location>
        <begin position="541"/>
        <end position="892"/>
    </location>
</feature>
<evidence type="ECO:0000256" key="2">
    <source>
        <dbReference type="ARBA" id="ARBA00011900"/>
    </source>
</evidence>
<reference evidence="8 9" key="1">
    <citation type="journal article" date="2013" name="Genome Announc.">
        <title>Genome Sequence of the Obligate Gammaproteobacterial Methanotroph Methylomicrobium album Strain BG8.</title>
        <authorList>
            <person name="Kits K.D."/>
            <person name="Kalyuzhnaya M.G."/>
            <person name="Klotz M.G."/>
            <person name="Jetten M.S."/>
            <person name="Op den Camp H.J."/>
            <person name="Vuilleumier S."/>
            <person name="Bringel F."/>
            <person name="Dispirito A.A."/>
            <person name="Murrell J.C."/>
            <person name="Bruce D."/>
            <person name="Cheng J.F."/>
            <person name="Copeland A."/>
            <person name="Goodwin L."/>
            <person name="Hauser L."/>
            <person name="Lajus A."/>
            <person name="Land M.L."/>
            <person name="Lapidus A."/>
            <person name="Lucas S."/>
            <person name="Medigue C."/>
            <person name="Pitluck S."/>
            <person name="Woyke T."/>
            <person name="Zeytun A."/>
            <person name="Stein L.Y."/>
        </authorList>
    </citation>
    <scope>NUCLEOTIDE SEQUENCE [LARGE SCALE GENOMIC DNA]</scope>
    <source>
        <strain evidence="8 9">BG8</strain>
    </source>
</reference>
<comment type="similarity">
    <text evidence="1">Belongs to the N(4)/N(6)-methyltransferase family.</text>
</comment>
<keyword evidence="9" id="KW-1185">Reference proteome</keyword>
<dbReference type="eggNOG" id="COG2189">
    <property type="taxonomic scope" value="Bacteria"/>
</dbReference>
<gene>
    <name evidence="8" type="ORF">Metal_2832</name>
</gene>
<name>H8GL42_METAL</name>
<organism evidence="8 9">
    <name type="scientific">Methylomicrobium album BG8</name>
    <dbReference type="NCBI Taxonomy" id="686340"/>
    <lineage>
        <taxon>Bacteria</taxon>
        <taxon>Pseudomonadati</taxon>
        <taxon>Pseudomonadota</taxon>
        <taxon>Gammaproteobacteria</taxon>
        <taxon>Methylococcales</taxon>
        <taxon>Methylococcaceae</taxon>
        <taxon>Methylomicrobium</taxon>
    </lineage>
</organism>
<dbReference type="EC" id="2.1.1.72" evidence="2"/>
<evidence type="ECO:0000256" key="1">
    <source>
        <dbReference type="ARBA" id="ARBA00006594"/>
    </source>
</evidence>
<dbReference type="GO" id="GO:0003677">
    <property type="term" value="F:DNA binding"/>
    <property type="evidence" value="ECO:0007669"/>
    <property type="project" value="InterPro"/>
</dbReference>
<keyword evidence="5" id="KW-0949">S-adenosyl-L-methionine</keyword>
<dbReference type="InterPro" id="IPR002941">
    <property type="entry name" value="DNA_methylase_N4/N6"/>
</dbReference>
<dbReference type="GO" id="GO:0032259">
    <property type="term" value="P:methylation"/>
    <property type="evidence" value="ECO:0007669"/>
    <property type="project" value="UniProtKB-KW"/>
</dbReference>
<dbReference type="AlphaFoldDB" id="H8GL42"/>
<dbReference type="Pfam" id="PF01555">
    <property type="entry name" value="N6_N4_Mtase"/>
    <property type="match status" value="1"/>
</dbReference>
<evidence type="ECO:0000256" key="6">
    <source>
        <dbReference type="ARBA" id="ARBA00047942"/>
    </source>
</evidence>
<dbReference type="REBASE" id="62988">
    <property type="entry name" value="M.MalBG8ORF2832P"/>
</dbReference>
<protein>
    <recommendedName>
        <fullName evidence="2">site-specific DNA-methyltransferase (adenine-specific)</fullName>
        <ecNumber evidence="2">2.1.1.72</ecNumber>
    </recommendedName>
</protein>
<evidence type="ECO:0000259" key="7">
    <source>
        <dbReference type="Pfam" id="PF01555"/>
    </source>
</evidence>
<dbReference type="Proteomes" id="UP000005090">
    <property type="component" value="Chromosome"/>
</dbReference>
<dbReference type="GO" id="GO:0009007">
    <property type="term" value="F:site-specific DNA-methyltransferase (adenine-specific) activity"/>
    <property type="evidence" value="ECO:0007669"/>
    <property type="project" value="UniProtKB-EC"/>
</dbReference>
<dbReference type="STRING" id="686340.Metal_2832"/>